<protein>
    <submittedName>
        <fullName evidence="1">Uncharacterized protein</fullName>
    </submittedName>
</protein>
<evidence type="ECO:0000313" key="1">
    <source>
        <dbReference type="EMBL" id="GAW25388.1"/>
    </source>
</evidence>
<reference evidence="1" key="1">
    <citation type="submission" date="2016-03" db="EMBL/GenBank/DDBJ databases">
        <title>Draft genome sequence of Rosellinia necatrix.</title>
        <authorList>
            <person name="Kanematsu S."/>
        </authorList>
    </citation>
    <scope>NUCLEOTIDE SEQUENCE [LARGE SCALE GENOMIC DNA]</scope>
    <source>
        <strain evidence="1">W97</strain>
    </source>
</reference>
<dbReference type="Proteomes" id="UP000054516">
    <property type="component" value="Unassembled WGS sequence"/>
</dbReference>
<sequence length="49" mass="5424">MFAVCILYRREVVRRMTVYGPSLLPNITLAVDIDIDVDVDVDAGISPTT</sequence>
<name>A0A1S8A5L6_ROSNE</name>
<accession>A0A1S8A5L6</accession>
<evidence type="ECO:0000313" key="2">
    <source>
        <dbReference type="Proteomes" id="UP000054516"/>
    </source>
</evidence>
<organism evidence="1">
    <name type="scientific">Rosellinia necatrix</name>
    <name type="common">White root-rot fungus</name>
    <dbReference type="NCBI Taxonomy" id="77044"/>
    <lineage>
        <taxon>Eukaryota</taxon>
        <taxon>Fungi</taxon>
        <taxon>Dikarya</taxon>
        <taxon>Ascomycota</taxon>
        <taxon>Pezizomycotina</taxon>
        <taxon>Sordariomycetes</taxon>
        <taxon>Xylariomycetidae</taxon>
        <taxon>Xylariales</taxon>
        <taxon>Xylariaceae</taxon>
        <taxon>Rosellinia</taxon>
    </lineage>
</organism>
<keyword evidence="2" id="KW-1185">Reference proteome</keyword>
<proteinExistence type="predicted"/>
<gene>
    <name evidence="1" type="ORF">SAMD00023353_0502920</name>
</gene>
<dbReference type="AlphaFoldDB" id="A0A1S8A5L6"/>
<dbReference type="EMBL" id="DF977450">
    <property type="protein sequence ID" value="GAW25388.1"/>
    <property type="molecule type" value="Genomic_DNA"/>
</dbReference>